<dbReference type="Proteomes" id="UP000504638">
    <property type="component" value="Unplaced"/>
</dbReference>
<reference evidence="5" key="2">
    <citation type="submission" date="2020-04" db="EMBL/GenBank/DDBJ databases">
        <authorList>
            <consortium name="NCBI Genome Project"/>
        </authorList>
    </citation>
    <scope>NUCLEOTIDE SEQUENCE</scope>
    <source>
        <strain evidence="5">CBS 781.70</strain>
    </source>
</reference>
<feature type="chain" id="PRO_5044631950" evidence="2">
    <location>
        <begin position="18"/>
        <end position="282"/>
    </location>
</feature>
<feature type="region of interest" description="Disordered" evidence="1">
    <location>
        <begin position="107"/>
        <end position="140"/>
    </location>
</feature>
<evidence type="ECO:0000256" key="2">
    <source>
        <dbReference type="SAM" id="SignalP"/>
    </source>
</evidence>
<evidence type="ECO:0000256" key="1">
    <source>
        <dbReference type="SAM" id="MobiDB-lite"/>
    </source>
</evidence>
<proteinExistence type="predicted"/>
<sequence length="282" mass="31301">MRFLRILPVLLSAVVFAVPVDDTKGGILNPAWEPLGLQPGALERRDYPHPIYCKKCDDAYYKCWERWRDSLICSGYACQSDKEICGKQRYGCGYSWACRETEEGNQGTRAIQEAHEKRSLNPSPTDSDASDASMGTSTVSAAEPRVDRALCGMCDEVYKACFAKSSSSYEYSKKACFSSPYSSDTHHTCGYEGAYILHSIPDTVKRAEVAAPPPDEPEYCKICNVLHEGCMRKGGDDLGCTQFVCSAVIWCRISAFRCFTSIMCQVPFNPTHIPDSTLDAPR</sequence>
<accession>A0A6G1GA16</accession>
<reference evidence="5" key="3">
    <citation type="submission" date="2025-04" db="UniProtKB">
        <authorList>
            <consortium name="RefSeq"/>
        </authorList>
    </citation>
    <scope>IDENTIFICATION</scope>
    <source>
        <strain evidence="5">CBS 781.70</strain>
    </source>
</reference>
<dbReference type="EMBL" id="ML975152">
    <property type="protein sequence ID" value="KAF1814915.1"/>
    <property type="molecule type" value="Genomic_DNA"/>
</dbReference>
<keyword evidence="4" id="KW-1185">Reference proteome</keyword>
<feature type="signal peptide" evidence="2">
    <location>
        <begin position="1"/>
        <end position="17"/>
    </location>
</feature>
<dbReference type="GeneID" id="54418543"/>
<evidence type="ECO:0000313" key="4">
    <source>
        <dbReference type="Proteomes" id="UP000504638"/>
    </source>
</evidence>
<gene>
    <name evidence="3 5" type="ORF">P152DRAFT_447203</name>
</gene>
<reference evidence="3 5" key="1">
    <citation type="submission" date="2020-01" db="EMBL/GenBank/DDBJ databases">
        <authorList>
            <consortium name="DOE Joint Genome Institute"/>
            <person name="Haridas S."/>
            <person name="Albert R."/>
            <person name="Binder M."/>
            <person name="Bloem J."/>
            <person name="Labutti K."/>
            <person name="Salamov A."/>
            <person name="Andreopoulos B."/>
            <person name="Baker S.E."/>
            <person name="Barry K."/>
            <person name="Bills G."/>
            <person name="Bluhm B.H."/>
            <person name="Cannon C."/>
            <person name="Castanera R."/>
            <person name="Culley D.E."/>
            <person name="Daum C."/>
            <person name="Ezra D."/>
            <person name="Gonzalez J.B."/>
            <person name="Henrissat B."/>
            <person name="Kuo A."/>
            <person name="Liang C."/>
            <person name="Lipzen A."/>
            <person name="Lutzoni F."/>
            <person name="Magnuson J."/>
            <person name="Mondo S."/>
            <person name="Nolan M."/>
            <person name="Ohm R."/>
            <person name="Pangilinan J."/>
            <person name="Park H.-J."/>
            <person name="Ramirez L."/>
            <person name="Alfaro M."/>
            <person name="Sun H."/>
            <person name="Tritt A."/>
            <person name="Yoshinaga Y."/>
            <person name="Zwiers L.-H."/>
            <person name="Turgeon B.G."/>
            <person name="Goodwin S.B."/>
            <person name="Spatafora J.W."/>
            <person name="Crous P.W."/>
            <person name="Grigoriev I.V."/>
        </authorList>
    </citation>
    <scope>NUCLEOTIDE SEQUENCE</scope>
    <source>
        <strain evidence="3 5">CBS 781.70</strain>
    </source>
</reference>
<organism evidence="3">
    <name type="scientific">Eremomyces bilateralis CBS 781.70</name>
    <dbReference type="NCBI Taxonomy" id="1392243"/>
    <lineage>
        <taxon>Eukaryota</taxon>
        <taxon>Fungi</taxon>
        <taxon>Dikarya</taxon>
        <taxon>Ascomycota</taxon>
        <taxon>Pezizomycotina</taxon>
        <taxon>Dothideomycetes</taxon>
        <taxon>Dothideomycetes incertae sedis</taxon>
        <taxon>Eremomycetales</taxon>
        <taxon>Eremomycetaceae</taxon>
        <taxon>Eremomyces</taxon>
    </lineage>
</organism>
<evidence type="ECO:0000313" key="3">
    <source>
        <dbReference type="EMBL" id="KAF1814915.1"/>
    </source>
</evidence>
<dbReference type="RefSeq" id="XP_033536546.1">
    <property type="nucleotide sequence ID" value="XM_033677973.1"/>
</dbReference>
<protein>
    <submittedName>
        <fullName evidence="3 5">Uncharacterized protein</fullName>
    </submittedName>
</protein>
<name>A0A6G1GA16_9PEZI</name>
<evidence type="ECO:0000313" key="5">
    <source>
        <dbReference type="RefSeq" id="XP_033536546.1"/>
    </source>
</evidence>
<dbReference type="AlphaFoldDB" id="A0A6G1GA16"/>
<keyword evidence="2" id="KW-0732">Signal</keyword>